<evidence type="ECO:0000313" key="3">
    <source>
        <dbReference type="EMBL" id="VVB09644.1"/>
    </source>
</evidence>
<dbReference type="GO" id="GO:0006886">
    <property type="term" value="P:intracellular protein transport"/>
    <property type="evidence" value="ECO:0007669"/>
    <property type="project" value="InterPro"/>
</dbReference>
<keyword evidence="4" id="KW-1185">Reference proteome</keyword>
<reference evidence="3" key="1">
    <citation type="submission" date="2019-07" db="EMBL/GenBank/DDBJ databases">
        <authorList>
            <person name="Dittberner H."/>
        </authorList>
    </citation>
    <scope>NUCLEOTIDE SEQUENCE [LARGE SCALE GENOMIC DNA]</scope>
</reference>
<gene>
    <name evidence="3" type="ORF">ANE_LOCUS20088</name>
</gene>
<sequence>MAMEITQFLVAAQSDDARVRNGAEGSLIQFQDHHLPHFLLSLSFALANDDKPVESRQLAGLLLKNSLAKAIDTVIKSQIKDLLPHLPWKQGILRRKLSQRYYANLLTRHNRAQFADAAPKTDDGSYSVRQPSQSHANRKRRRPEASDRRSERRNVDYRRSDA</sequence>
<feature type="domain" description="Importin N-terminal" evidence="2">
    <location>
        <begin position="23"/>
        <end position="69"/>
    </location>
</feature>
<dbReference type="Gene3D" id="1.25.10.10">
    <property type="entry name" value="Leucine-rich Repeat Variant"/>
    <property type="match status" value="1"/>
</dbReference>
<evidence type="ECO:0000256" key="1">
    <source>
        <dbReference type="SAM" id="MobiDB-lite"/>
    </source>
</evidence>
<name>A0A565C7L4_9BRAS</name>
<dbReference type="InterPro" id="IPR016024">
    <property type="entry name" value="ARM-type_fold"/>
</dbReference>
<organism evidence="3 4">
    <name type="scientific">Arabis nemorensis</name>
    <dbReference type="NCBI Taxonomy" id="586526"/>
    <lineage>
        <taxon>Eukaryota</taxon>
        <taxon>Viridiplantae</taxon>
        <taxon>Streptophyta</taxon>
        <taxon>Embryophyta</taxon>
        <taxon>Tracheophyta</taxon>
        <taxon>Spermatophyta</taxon>
        <taxon>Magnoliopsida</taxon>
        <taxon>eudicotyledons</taxon>
        <taxon>Gunneridae</taxon>
        <taxon>Pentapetalae</taxon>
        <taxon>rosids</taxon>
        <taxon>malvids</taxon>
        <taxon>Brassicales</taxon>
        <taxon>Brassicaceae</taxon>
        <taxon>Arabideae</taxon>
        <taxon>Arabis</taxon>
    </lineage>
</organism>
<dbReference type="EMBL" id="CABITT030000007">
    <property type="protein sequence ID" value="VVB09644.1"/>
    <property type="molecule type" value="Genomic_DNA"/>
</dbReference>
<feature type="region of interest" description="Disordered" evidence="1">
    <location>
        <begin position="114"/>
        <end position="162"/>
    </location>
</feature>
<feature type="compositionally biased region" description="Basic and acidic residues" evidence="1">
    <location>
        <begin position="143"/>
        <end position="162"/>
    </location>
</feature>
<dbReference type="GO" id="GO:0031267">
    <property type="term" value="F:small GTPase binding"/>
    <property type="evidence" value="ECO:0007669"/>
    <property type="project" value="InterPro"/>
</dbReference>
<dbReference type="InterPro" id="IPR011989">
    <property type="entry name" value="ARM-like"/>
</dbReference>
<dbReference type="InterPro" id="IPR001494">
    <property type="entry name" value="Importin-beta_N"/>
</dbReference>
<dbReference type="Pfam" id="PF03810">
    <property type="entry name" value="IBN_N"/>
    <property type="match status" value="1"/>
</dbReference>
<evidence type="ECO:0000313" key="4">
    <source>
        <dbReference type="Proteomes" id="UP000489600"/>
    </source>
</evidence>
<accession>A0A565C7L4</accession>
<evidence type="ECO:0000259" key="2">
    <source>
        <dbReference type="PROSITE" id="PS50166"/>
    </source>
</evidence>
<comment type="caution">
    <text evidence="3">The sequence shown here is derived from an EMBL/GenBank/DDBJ whole genome shotgun (WGS) entry which is preliminary data.</text>
</comment>
<dbReference type="Proteomes" id="UP000489600">
    <property type="component" value="Unassembled WGS sequence"/>
</dbReference>
<dbReference type="AlphaFoldDB" id="A0A565C7L4"/>
<dbReference type="OrthoDB" id="1741608at2759"/>
<dbReference type="PROSITE" id="PS50166">
    <property type="entry name" value="IMPORTIN_B_NT"/>
    <property type="match status" value="1"/>
</dbReference>
<protein>
    <recommendedName>
        <fullName evidence="2">Importin N-terminal domain-containing protein</fullName>
    </recommendedName>
</protein>
<proteinExistence type="predicted"/>
<dbReference type="SUPFAM" id="SSF48371">
    <property type="entry name" value="ARM repeat"/>
    <property type="match status" value="1"/>
</dbReference>